<keyword evidence="2" id="KW-1185">Reference proteome</keyword>
<evidence type="ECO:0000313" key="1">
    <source>
        <dbReference type="EMBL" id="OXA38248.1"/>
    </source>
</evidence>
<name>A0A226D0C7_FOLCA</name>
<proteinExistence type="predicted"/>
<gene>
    <name evidence="1" type="ORF">Fcan01_27041</name>
</gene>
<reference evidence="1 2" key="1">
    <citation type="submission" date="2015-12" db="EMBL/GenBank/DDBJ databases">
        <title>The genome of Folsomia candida.</title>
        <authorList>
            <person name="Faddeeva A."/>
            <person name="Derks M.F."/>
            <person name="Anvar Y."/>
            <person name="Smit S."/>
            <person name="Van Straalen N."/>
            <person name="Roelofs D."/>
        </authorList>
    </citation>
    <scope>NUCLEOTIDE SEQUENCE [LARGE SCALE GENOMIC DNA]</scope>
    <source>
        <strain evidence="1 2">VU population</strain>
        <tissue evidence="1">Whole body</tissue>
    </source>
</reference>
<comment type="caution">
    <text evidence="1">The sequence shown here is derived from an EMBL/GenBank/DDBJ whole genome shotgun (WGS) entry which is preliminary data.</text>
</comment>
<protein>
    <recommendedName>
        <fullName evidence="3">F-box domain-containing protein</fullName>
    </recommendedName>
</protein>
<sequence length="209" mass="24391">MDNLICAEFQQLNLQEPEISIQASINPLLDPHILEKIFHNLVKNPKQRVPSPHFTTTLKNCRLVCKAWNDEAFPQLLQQTWINSCQGFAELCAQSVENARIAPTRLIIRPECRNGLTYYGTDRFLQNYGRHVTSLEIKFMLLPHQHGTNFKLELFRLYPNRIWSSFETVMKLYVRHRHLDDTQDRIIDTGVSVIGMTMGLTGEMITRWH</sequence>
<dbReference type="AlphaFoldDB" id="A0A226D0C7"/>
<organism evidence="1 2">
    <name type="scientific">Folsomia candida</name>
    <name type="common">Springtail</name>
    <dbReference type="NCBI Taxonomy" id="158441"/>
    <lineage>
        <taxon>Eukaryota</taxon>
        <taxon>Metazoa</taxon>
        <taxon>Ecdysozoa</taxon>
        <taxon>Arthropoda</taxon>
        <taxon>Hexapoda</taxon>
        <taxon>Collembola</taxon>
        <taxon>Entomobryomorpha</taxon>
        <taxon>Isotomoidea</taxon>
        <taxon>Isotomidae</taxon>
        <taxon>Proisotominae</taxon>
        <taxon>Folsomia</taxon>
    </lineage>
</organism>
<evidence type="ECO:0008006" key="3">
    <source>
        <dbReference type="Google" id="ProtNLM"/>
    </source>
</evidence>
<dbReference type="EMBL" id="LNIX01000047">
    <property type="protein sequence ID" value="OXA38248.1"/>
    <property type="molecule type" value="Genomic_DNA"/>
</dbReference>
<dbReference type="Proteomes" id="UP000198287">
    <property type="component" value="Unassembled WGS sequence"/>
</dbReference>
<evidence type="ECO:0000313" key="2">
    <source>
        <dbReference type="Proteomes" id="UP000198287"/>
    </source>
</evidence>
<accession>A0A226D0C7</accession>